<organism evidence="2 3">
    <name type="scientific">Actinoallomurus vinaceus</name>
    <dbReference type="NCBI Taxonomy" id="1080074"/>
    <lineage>
        <taxon>Bacteria</taxon>
        <taxon>Bacillati</taxon>
        <taxon>Actinomycetota</taxon>
        <taxon>Actinomycetes</taxon>
        <taxon>Streptosporangiales</taxon>
        <taxon>Thermomonosporaceae</taxon>
        <taxon>Actinoallomurus</taxon>
    </lineage>
</organism>
<keyword evidence="3" id="KW-1185">Reference proteome</keyword>
<dbReference type="Proteomes" id="UP001501442">
    <property type="component" value="Unassembled WGS sequence"/>
</dbReference>
<sequence length="40" mass="4435">MITLHCLSVAWRKSTYSGMNIDSDCVEVMRVDESFAANPG</sequence>
<dbReference type="RefSeq" id="WP_345429356.1">
    <property type="nucleotide sequence ID" value="NZ_BAABHK010000001.1"/>
</dbReference>
<evidence type="ECO:0000259" key="1">
    <source>
        <dbReference type="Pfam" id="PF04149"/>
    </source>
</evidence>
<accession>A0ABP8U492</accession>
<evidence type="ECO:0000313" key="3">
    <source>
        <dbReference type="Proteomes" id="UP001501442"/>
    </source>
</evidence>
<feature type="domain" description="DUF397" evidence="1">
    <location>
        <begin position="10"/>
        <end position="33"/>
    </location>
</feature>
<name>A0ABP8U492_9ACTN</name>
<dbReference type="Pfam" id="PF04149">
    <property type="entry name" value="DUF397"/>
    <property type="match status" value="1"/>
</dbReference>
<comment type="caution">
    <text evidence="2">The sequence shown here is derived from an EMBL/GenBank/DDBJ whole genome shotgun (WGS) entry which is preliminary data.</text>
</comment>
<reference evidence="3" key="1">
    <citation type="journal article" date="2019" name="Int. J. Syst. Evol. Microbiol.">
        <title>The Global Catalogue of Microorganisms (GCM) 10K type strain sequencing project: providing services to taxonomists for standard genome sequencing and annotation.</title>
        <authorList>
            <consortium name="The Broad Institute Genomics Platform"/>
            <consortium name="The Broad Institute Genome Sequencing Center for Infectious Disease"/>
            <person name="Wu L."/>
            <person name="Ma J."/>
        </authorList>
    </citation>
    <scope>NUCLEOTIDE SEQUENCE [LARGE SCALE GENOMIC DNA]</scope>
    <source>
        <strain evidence="3">JCM 17939</strain>
    </source>
</reference>
<proteinExistence type="predicted"/>
<evidence type="ECO:0000313" key="2">
    <source>
        <dbReference type="EMBL" id="GAA4621416.1"/>
    </source>
</evidence>
<protein>
    <recommendedName>
        <fullName evidence="1">DUF397 domain-containing protein</fullName>
    </recommendedName>
</protein>
<gene>
    <name evidence="2" type="ORF">GCM10023196_009500</name>
</gene>
<dbReference type="InterPro" id="IPR007278">
    <property type="entry name" value="DUF397"/>
</dbReference>
<dbReference type="EMBL" id="BAABHK010000001">
    <property type="protein sequence ID" value="GAA4621416.1"/>
    <property type="molecule type" value="Genomic_DNA"/>
</dbReference>